<dbReference type="PROSITE" id="PS51257">
    <property type="entry name" value="PROKAR_LIPOPROTEIN"/>
    <property type="match status" value="1"/>
</dbReference>
<dbReference type="PANTHER" id="PTHR33376:SF7">
    <property type="entry name" value="C4-DICARBOXYLATE-BINDING PROTEIN DCTB"/>
    <property type="match status" value="1"/>
</dbReference>
<proteinExistence type="inferred from homology"/>
<dbReference type="Proteomes" id="UP001501586">
    <property type="component" value="Unassembled WGS sequence"/>
</dbReference>
<evidence type="ECO:0000313" key="5">
    <source>
        <dbReference type="Proteomes" id="UP001501586"/>
    </source>
</evidence>
<organism evidence="4 5">
    <name type="scientific">Brevibacterium daeguense</name>
    <dbReference type="NCBI Taxonomy" id="909936"/>
    <lineage>
        <taxon>Bacteria</taxon>
        <taxon>Bacillati</taxon>
        <taxon>Actinomycetota</taxon>
        <taxon>Actinomycetes</taxon>
        <taxon>Micrococcales</taxon>
        <taxon>Brevibacteriaceae</taxon>
        <taxon>Brevibacterium</taxon>
    </lineage>
</organism>
<gene>
    <name evidence="4" type="ORF">GCM10022261_02610</name>
</gene>
<comment type="similarity">
    <text evidence="1">Belongs to the bacterial solute-binding protein 7 family.</text>
</comment>
<dbReference type="InterPro" id="IPR038404">
    <property type="entry name" value="TRAP_DctP_sf"/>
</dbReference>
<evidence type="ECO:0008006" key="6">
    <source>
        <dbReference type="Google" id="ProtNLM"/>
    </source>
</evidence>
<evidence type="ECO:0000256" key="3">
    <source>
        <dbReference type="ARBA" id="ARBA00022729"/>
    </source>
</evidence>
<evidence type="ECO:0000256" key="2">
    <source>
        <dbReference type="ARBA" id="ARBA00022448"/>
    </source>
</evidence>
<dbReference type="InterPro" id="IPR018389">
    <property type="entry name" value="DctP_fam"/>
</dbReference>
<evidence type="ECO:0000256" key="1">
    <source>
        <dbReference type="ARBA" id="ARBA00009023"/>
    </source>
</evidence>
<evidence type="ECO:0000313" key="4">
    <source>
        <dbReference type="EMBL" id="GAA4282730.1"/>
    </source>
</evidence>
<keyword evidence="3" id="KW-0732">Signal</keyword>
<dbReference type="Gene3D" id="3.40.190.170">
    <property type="entry name" value="Bacterial extracellular solute-binding protein, family 7"/>
    <property type="match status" value="1"/>
</dbReference>
<dbReference type="PANTHER" id="PTHR33376">
    <property type="match status" value="1"/>
</dbReference>
<dbReference type="Pfam" id="PF03480">
    <property type="entry name" value="DctP"/>
    <property type="match status" value="1"/>
</dbReference>
<sequence>MKHTKKLLFSSLTAIGIASLVGCAGSAGGNMASADEGDAVPWGATKGEFVEAMSAMEPVKISYQTVSAGPGPYGGPETFKEHVEEWSGGKIEVELVYSQAVSPFGEVVEAVADGRLDIGTEVPTYTPDKYPATNDLVSLTVTTPGSPYFGEMVSQAALLDLAWESEPLREEFESKGVDLLVPTEFGQAGALMCTDPITSLDSLRGKQIRVASEADRKIVEGFGATPVSFPSPELYDALARNVVDCGIGRPDQAIGFGTIEHAPNMIFGSERAFVRTPVTVVAGPTIQKLPLAARQLIFDTATVHSFINNNTSNMGYLADVFDRSSEYGGAIHVLERDAEDSLKESTNDLVEQFRSSEAIDGEAAAQAYETAFEEWSTIAVDKGYSDISDFEEFVATHKVNPVNVEGFANAVFEEIYLPHRPS</sequence>
<accession>A0ABP8EFL0</accession>
<comment type="caution">
    <text evidence="4">The sequence shown here is derived from an EMBL/GenBank/DDBJ whole genome shotgun (WGS) entry which is preliminary data.</text>
</comment>
<dbReference type="RefSeq" id="WP_236865266.1">
    <property type="nucleotide sequence ID" value="NZ_BAABAZ010000003.1"/>
</dbReference>
<protein>
    <recommendedName>
        <fullName evidence="6">TRAP-type C4-dicarboxylate transport system, substrate-binding protein</fullName>
    </recommendedName>
</protein>
<keyword evidence="2" id="KW-0813">Transport</keyword>
<name>A0ABP8EFL0_9MICO</name>
<reference evidence="5" key="1">
    <citation type="journal article" date="2019" name="Int. J. Syst. Evol. Microbiol.">
        <title>The Global Catalogue of Microorganisms (GCM) 10K type strain sequencing project: providing services to taxonomists for standard genome sequencing and annotation.</title>
        <authorList>
            <consortium name="The Broad Institute Genomics Platform"/>
            <consortium name="The Broad Institute Genome Sequencing Center for Infectious Disease"/>
            <person name="Wu L."/>
            <person name="Ma J."/>
        </authorList>
    </citation>
    <scope>NUCLEOTIDE SEQUENCE [LARGE SCALE GENOMIC DNA]</scope>
    <source>
        <strain evidence="5">JCM 17458</strain>
    </source>
</reference>
<keyword evidence="5" id="KW-1185">Reference proteome</keyword>
<dbReference type="EMBL" id="BAABAZ010000003">
    <property type="protein sequence ID" value="GAA4282730.1"/>
    <property type="molecule type" value="Genomic_DNA"/>
</dbReference>